<proteinExistence type="predicted"/>
<dbReference type="Gene3D" id="2.40.50.870">
    <property type="entry name" value="Protein of unknown function (DUF3299)"/>
    <property type="match status" value="1"/>
</dbReference>
<evidence type="ECO:0008006" key="3">
    <source>
        <dbReference type="Google" id="ProtNLM"/>
    </source>
</evidence>
<dbReference type="Proteomes" id="UP000185109">
    <property type="component" value="Chromosome"/>
</dbReference>
<dbReference type="EMBL" id="CP017241">
    <property type="protein sequence ID" value="APO76470.1"/>
    <property type="molecule type" value="Genomic_DNA"/>
</dbReference>
<dbReference type="Pfam" id="PF11736">
    <property type="entry name" value="DUF3299"/>
    <property type="match status" value="1"/>
</dbReference>
<evidence type="ECO:0000313" key="1">
    <source>
        <dbReference type="EMBL" id="APO76470.1"/>
    </source>
</evidence>
<dbReference type="AlphaFoldDB" id="A0A1L5P8K8"/>
<accession>A0A1L5P8K8</accession>
<evidence type="ECO:0000313" key="2">
    <source>
        <dbReference type="Proteomes" id="UP000185109"/>
    </source>
</evidence>
<sequence length="196" mass="21690">MVVLACCIRSASMMCDHPLLKTAVFLFGFSCLSSAAFAGAKSISWRDLRPDDQPDRSVQSLAAMDRPEAESLAWQEDAQAVELTGFILPIDQEGDLVYEFMLVPWAGACSHSASPAANQLVHVYPEEPFRIARVYEVITVTAMLQPGFDRAQLFIMDGTRVLDYGYSMRRARVARATKIADPDVRALPPGSFLSRR</sequence>
<name>A0A1L5P8K8_RHIET</name>
<reference evidence="1 2" key="1">
    <citation type="submission" date="2016-09" db="EMBL/GenBank/DDBJ databases">
        <title>The complete genome sequences of Rhizobium gallicum, symbiovars gallicum and phaseoli, symbionts associated to common bean (Phaseolus vulgaris).</title>
        <authorList>
            <person name="Bustos P."/>
            <person name="Santamaria R.I."/>
            <person name="Perez-Carrascal O.M."/>
            <person name="Juarez S."/>
            <person name="Lozano L."/>
            <person name="Martinez-Flores I."/>
            <person name="Martinez-Romero E."/>
            <person name="Cevallos M."/>
            <person name="Romero D."/>
            <person name="Davila G."/>
            <person name="Gonzalez V."/>
        </authorList>
    </citation>
    <scope>NUCLEOTIDE SEQUENCE [LARGE SCALE GENOMIC DNA]</scope>
    <source>
        <strain evidence="1 2">8C-3</strain>
    </source>
</reference>
<protein>
    <recommendedName>
        <fullName evidence="3">DUF3299 domain-containing protein</fullName>
    </recommendedName>
</protein>
<gene>
    <name evidence="1" type="ORF">AM571_CH03679</name>
</gene>
<dbReference type="InterPro" id="IPR021727">
    <property type="entry name" value="DUF3299"/>
</dbReference>
<organism evidence="1 2">
    <name type="scientific">Rhizobium etli 8C-3</name>
    <dbReference type="NCBI Taxonomy" id="538025"/>
    <lineage>
        <taxon>Bacteria</taxon>
        <taxon>Pseudomonadati</taxon>
        <taxon>Pseudomonadota</taxon>
        <taxon>Alphaproteobacteria</taxon>
        <taxon>Hyphomicrobiales</taxon>
        <taxon>Rhizobiaceae</taxon>
        <taxon>Rhizobium/Agrobacterium group</taxon>
        <taxon>Rhizobium</taxon>
    </lineage>
</organism>